<name>A0A2H3KVH9_9CHLR</name>
<reference evidence="1 2" key="1">
    <citation type="submission" date="2016-05" db="EMBL/GenBank/DDBJ databases">
        <authorList>
            <person name="Lavstsen T."/>
            <person name="Jespersen J.S."/>
        </authorList>
    </citation>
    <scope>NUCLEOTIDE SEQUENCE [LARGE SCALE GENOMIC DNA]</scope>
    <source>
        <strain evidence="1 2">B7-9</strain>
    </source>
</reference>
<evidence type="ECO:0000313" key="1">
    <source>
        <dbReference type="EMBL" id="PDV97886.1"/>
    </source>
</evidence>
<dbReference type="Pfam" id="PF09684">
    <property type="entry name" value="Tail_P2_I"/>
    <property type="match status" value="1"/>
</dbReference>
<dbReference type="InterPro" id="IPR006521">
    <property type="entry name" value="Tail_protein_I"/>
</dbReference>
<dbReference type="SUPFAM" id="SSF63829">
    <property type="entry name" value="Calcium-dependent phosphotriesterase"/>
    <property type="match status" value="1"/>
</dbReference>
<evidence type="ECO:0008006" key="3">
    <source>
        <dbReference type="Google" id="ProtNLM"/>
    </source>
</evidence>
<comment type="caution">
    <text evidence="1">The sequence shown here is derived from an EMBL/GenBank/DDBJ whole genome shotgun (WGS) entry which is preliminary data.</text>
</comment>
<evidence type="ECO:0000313" key="2">
    <source>
        <dbReference type="Proteomes" id="UP000220922"/>
    </source>
</evidence>
<protein>
    <recommendedName>
        <fullName evidence="3">Phage tail protein</fullName>
    </recommendedName>
</protein>
<dbReference type="InterPro" id="IPR015943">
    <property type="entry name" value="WD40/YVTN_repeat-like_dom_sf"/>
</dbReference>
<keyword evidence="2" id="KW-1185">Reference proteome</keyword>
<sequence>MDANGLKFWMLADAHDWVLAGEQPALRYDRERRALRLASQAATLPPVAPAGTEAEATARLELVPQARDAFGTRAIWDAATGRIMATGALAGQVPIWTAPSAAEAPTDLCVGTDGVLYVAVNGGVTLVDLRDRWDAVSLSMPGFAAWRLAAAPDGGVWVLDRDQPQLARVTGLPLRRRVQVEYDPDTPRPCEENANQPRLQPYPHATFAATARPVGLACSPDGQVAVLCWQTDGAPAIVRYLDARGGWYEPCLLQGVTHPFSLAWVARDRLALLVAHLDNEAPVYPASPGAARVMPVGDYYPLRPDRFGGEPFMHGLTLPPHYATSDEEGSLPLHYLSLPSFPSEGEARNQTSLDSGSARTVWHRLYLEANLPDACGVRVLLAAEDTGAAPTDELEWHEHQFGPIFNIAGEQNIPLAAWVPHPSEIPHHPGLLTCDRSPGKAGLFTALIQRPQRKVKTLRGRYLHVRIVLNGDRRTTPEVWALRIYASRFSYVENYLPELYRETVFGPEADAYLVDGERSTPADFLERFVGNFEGVLTMLEDRVAAAHVLTTPATIPPEALEWLASWIGLALDSAYPEERHRRLLAAAPTLYRQRGTLAGLTLALDIATGDGVRDGRIIVIENWRFRRVVATILGANLADETNPLLAGMVVSGNSYVGDTLVLGDEDKKEFLALFAADLDVTAAEADVIAALFDRLAYRVTILVHNDVQPQEQGLIQRIAALETPAHIITDVQTATGSLMVALRSLIGIDTYLSPKRPPGPLRLGTSQIGVRDLLQTTPSLDPRLDQRI</sequence>
<dbReference type="NCBIfam" id="TIGR02242">
    <property type="entry name" value="tail_TIGR02242"/>
    <property type="match status" value="1"/>
</dbReference>
<dbReference type="Gene3D" id="2.130.10.10">
    <property type="entry name" value="YVTN repeat-like/Quinoprotein amine dehydrogenase"/>
    <property type="match status" value="1"/>
</dbReference>
<organism evidence="1 2">
    <name type="scientific">Candidatus Chloroploca asiatica</name>
    <dbReference type="NCBI Taxonomy" id="1506545"/>
    <lineage>
        <taxon>Bacteria</taxon>
        <taxon>Bacillati</taxon>
        <taxon>Chloroflexota</taxon>
        <taxon>Chloroflexia</taxon>
        <taxon>Chloroflexales</taxon>
        <taxon>Chloroflexineae</taxon>
        <taxon>Oscillochloridaceae</taxon>
        <taxon>Candidatus Chloroploca</taxon>
    </lineage>
</organism>
<dbReference type="RefSeq" id="WP_172451031.1">
    <property type="nucleotide sequence ID" value="NZ_LYXE01000120.1"/>
</dbReference>
<dbReference type="EMBL" id="LYXE01000120">
    <property type="protein sequence ID" value="PDV97886.1"/>
    <property type="molecule type" value="Genomic_DNA"/>
</dbReference>
<dbReference type="AlphaFoldDB" id="A0A2H3KVH9"/>
<gene>
    <name evidence="1" type="ORF">A9Q02_17085</name>
</gene>
<proteinExistence type="predicted"/>
<accession>A0A2H3KVH9</accession>
<dbReference type="InterPro" id="IPR011748">
    <property type="entry name" value="Unchr_phage_tail-like"/>
</dbReference>
<dbReference type="Proteomes" id="UP000220922">
    <property type="component" value="Unassembled WGS sequence"/>
</dbReference>